<evidence type="ECO:0000313" key="3">
    <source>
        <dbReference type="EMBL" id="NYT49679.1"/>
    </source>
</evidence>
<dbReference type="InterPro" id="IPR032465">
    <property type="entry name" value="ACMSD"/>
</dbReference>
<dbReference type="GO" id="GO:0016831">
    <property type="term" value="F:carboxy-lyase activity"/>
    <property type="evidence" value="ECO:0007669"/>
    <property type="project" value="InterPro"/>
</dbReference>
<dbReference type="SUPFAM" id="SSF51556">
    <property type="entry name" value="Metallo-dependent hydrolases"/>
    <property type="match status" value="1"/>
</dbReference>
<gene>
    <name evidence="3" type="ORF">H0A72_10220</name>
</gene>
<dbReference type="Pfam" id="PF04909">
    <property type="entry name" value="Amidohydro_2"/>
    <property type="match status" value="1"/>
</dbReference>
<dbReference type="PANTHER" id="PTHR21240">
    <property type="entry name" value="2-AMINO-3-CARBOXYLMUCONATE-6-SEMIALDEHYDE DECARBOXYLASE"/>
    <property type="match status" value="1"/>
</dbReference>
<evidence type="ECO:0000313" key="4">
    <source>
        <dbReference type="Proteomes" id="UP000559809"/>
    </source>
</evidence>
<dbReference type="Proteomes" id="UP000559809">
    <property type="component" value="Unassembled WGS sequence"/>
</dbReference>
<dbReference type="AlphaFoldDB" id="A0A853G054"/>
<name>A0A853G054_9BURK</name>
<dbReference type="InterPro" id="IPR006680">
    <property type="entry name" value="Amidohydro-rel"/>
</dbReference>
<evidence type="ECO:0000259" key="2">
    <source>
        <dbReference type="Pfam" id="PF04909"/>
    </source>
</evidence>
<dbReference type="RefSeq" id="WP_180154992.1">
    <property type="nucleotide sequence ID" value="NZ_JACCEM010000005.1"/>
</dbReference>
<accession>A0A853G054</accession>
<evidence type="ECO:0000256" key="1">
    <source>
        <dbReference type="ARBA" id="ARBA00023239"/>
    </source>
</evidence>
<sequence length="286" mass="31948">MSDIIDFRTRPPALSFLDARIYTRPDIRNRFTKQIGYEPAPSAEQKSMDLYFQEANAAGIVYGVCVGRNTTLLGAVSNADVAAIAKDYPNRFCPVGSIESPTIRGMLQQYQEIRDLGMTVLNLEPGVWAQPLYADDRLLYPLYERCEADGTVLLLMTGGNAGPDISYTDPQHIDRVLADFPALQVVATHGNWPHVQEIIHIAFRRPNLWLSPDMYLNEALPGLDEYLAAAKGFLQDRFLFGTAYPMAPMVEYCQWFTGLPIAAPIMDKILYQNAARLLQLQPATGN</sequence>
<organism evidence="3 4">
    <name type="scientific">Parapusillimonas granuli</name>
    <dbReference type="NCBI Taxonomy" id="380911"/>
    <lineage>
        <taxon>Bacteria</taxon>
        <taxon>Pseudomonadati</taxon>
        <taxon>Pseudomonadota</taxon>
        <taxon>Betaproteobacteria</taxon>
        <taxon>Burkholderiales</taxon>
        <taxon>Alcaligenaceae</taxon>
        <taxon>Parapusillimonas</taxon>
    </lineage>
</organism>
<feature type="domain" description="Amidohydrolase-related" evidence="2">
    <location>
        <begin position="5"/>
        <end position="279"/>
    </location>
</feature>
<keyword evidence="4" id="KW-1185">Reference proteome</keyword>
<keyword evidence="1" id="KW-0456">Lyase</keyword>
<dbReference type="InterPro" id="IPR032466">
    <property type="entry name" value="Metal_Hydrolase"/>
</dbReference>
<proteinExistence type="predicted"/>
<dbReference type="GO" id="GO:0016787">
    <property type="term" value="F:hydrolase activity"/>
    <property type="evidence" value="ECO:0007669"/>
    <property type="project" value="UniProtKB-KW"/>
</dbReference>
<dbReference type="PANTHER" id="PTHR21240:SF19">
    <property type="entry name" value="CATALYTIC_ HYDROLASE"/>
    <property type="match status" value="1"/>
</dbReference>
<protein>
    <submittedName>
        <fullName evidence="3">Amidohydrolase family protein</fullName>
    </submittedName>
</protein>
<comment type="caution">
    <text evidence="3">The sequence shown here is derived from an EMBL/GenBank/DDBJ whole genome shotgun (WGS) entry which is preliminary data.</text>
</comment>
<dbReference type="Gene3D" id="3.20.20.140">
    <property type="entry name" value="Metal-dependent hydrolases"/>
    <property type="match status" value="1"/>
</dbReference>
<dbReference type="EMBL" id="JACCEM010000005">
    <property type="protein sequence ID" value="NYT49679.1"/>
    <property type="molecule type" value="Genomic_DNA"/>
</dbReference>
<reference evidence="3 4" key="1">
    <citation type="submission" date="2020-07" db="EMBL/GenBank/DDBJ databases">
        <title>Taxonomic revisions and descriptions of new bacterial species based on genomic comparisons in the high-G+C-content subgroup of the family Alcaligenaceae.</title>
        <authorList>
            <person name="Szabo A."/>
            <person name="Felfoldi T."/>
        </authorList>
    </citation>
    <scope>NUCLEOTIDE SEQUENCE [LARGE SCALE GENOMIC DNA]</scope>
    <source>
        <strain evidence="3 4">LMG 24012</strain>
    </source>
</reference>
<keyword evidence="3" id="KW-0378">Hydrolase</keyword>